<feature type="transmembrane region" description="Helical" evidence="7">
    <location>
        <begin position="103"/>
        <end position="124"/>
    </location>
</feature>
<feature type="domain" description="ABC transmembrane type-1" evidence="8">
    <location>
        <begin position="97"/>
        <end position="319"/>
    </location>
</feature>
<dbReference type="Gene3D" id="1.10.3720.10">
    <property type="entry name" value="MetI-like"/>
    <property type="match status" value="1"/>
</dbReference>
<dbReference type="InterPro" id="IPR035906">
    <property type="entry name" value="MetI-like_sf"/>
</dbReference>
<reference evidence="9 10" key="1">
    <citation type="submission" date="2023-07" db="EMBL/GenBank/DDBJ databases">
        <title>Sorghum-associated microbial communities from plants grown in Nebraska, USA.</title>
        <authorList>
            <person name="Schachtman D."/>
        </authorList>
    </citation>
    <scope>NUCLEOTIDE SEQUENCE [LARGE SCALE GENOMIC DNA]</scope>
    <source>
        <strain evidence="9 10">584</strain>
    </source>
</reference>
<evidence type="ECO:0000256" key="6">
    <source>
        <dbReference type="ARBA" id="ARBA00023136"/>
    </source>
</evidence>
<dbReference type="CDD" id="cd06261">
    <property type="entry name" value="TM_PBP2"/>
    <property type="match status" value="1"/>
</dbReference>
<dbReference type="InterPro" id="IPR000515">
    <property type="entry name" value="MetI-like"/>
</dbReference>
<comment type="similarity">
    <text evidence="7">Belongs to the binding-protein-dependent transport system permease family.</text>
</comment>
<dbReference type="EMBL" id="JAVDPW010000016">
    <property type="protein sequence ID" value="MDR6294182.1"/>
    <property type="molecule type" value="Genomic_DNA"/>
</dbReference>
<keyword evidence="5 7" id="KW-1133">Transmembrane helix</keyword>
<dbReference type="Pfam" id="PF19300">
    <property type="entry name" value="BPD_transp_1_N"/>
    <property type="match status" value="1"/>
</dbReference>
<evidence type="ECO:0000313" key="10">
    <source>
        <dbReference type="Proteomes" id="UP001262410"/>
    </source>
</evidence>
<comment type="subcellular location">
    <subcellularLocation>
        <location evidence="1 7">Cell membrane</location>
        <topology evidence="1 7">Multi-pass membrane protein</topology>
    </subcellularLocation>
</comment>
<keyword evidence="2 7" id="KW-0813">Transport</keyword>
<evidence type="ECO:0000259" key="8">
    <source>
        <dbReference type="PROSITE" id="PS50928"/>
    </source>
</evidence>
<evidence type="ECO:0000256" key="7">
    <source>
        <dbReference type="RuleBase" id="RU363032"/>
    </source>
</evidence>
<keyword evidence="3" id="KW-1003">Cell membrane</keyword>
<dbReference type="RefSeq" id="WP_309801609.1">
    <property type="nucleotide sequence ID" value="NZ_JAVDPW010000016.1"/>
</dbReference>
<feature type="transmembrane region" description="Helical" evidence="7">
    <location>
        <begin position="9"/>
        <end position="30"/>
    </location>
</feature>
<evidence type="ECO:0000256" key="5">
    <source>
        <dbReference type="ARBA" id="ARBA00022989"/>
    </source>
</evidence>
<keyword evidence="10" id="KW-1185">Reference proteome</keyword>
<feature type="transmembrane region" description="Helical" evidence="7">
    <location>
        <begin position="250"/>
        <end position="276"/>
    </location>
</feature>
<evidence type="ECO:0000256" key="3">
    <source>
        <dbReference type="ARBA" id="ARBA00022475"/>
    </source>
</evidence>
<evidence type="ECO:0000256" key="4">
    <source>
        <dbReference type="ARBA" id="ARBA00022692"/>
    </source>
</evidence>
<dbReference type="Proteomes" id="UP001262410">
    <property type="component" value="Unassembled WGS sequence"/>
</dbReference>
<feature type="transmembrane region" description="Helical" evidence="7">
    <location>
        <begin position="195"/>
        <end position="214"/>
    </location>
</feature>
<dbReference type="PANTHER" id="PTHR43163">
    <property type="entry name" value="DIPEPTIDE TRANSPORT SYSTEM PERMEASE PROTEIN DPPB-RELATED"/>
    <property type="match status" value="1"/>
</dbReference>
<evidence type="ECO:0000313" key="9">
    <source>
        <dbReference type="EMBL" id="MDR6294182.1"/>
    </source>
</evidence>
<proteinExistence type="inferred from homology"/>
<comment type="caution">
    <text evidence="9">The sequence shown here is derived from an EMBL/GenBank/DDBJ whole genome shotgun (WGS) entry which is preliminary data.</text>
</comment>
<dbReference type="InterPro" id="IPR045621">
    <property type="entry name" value="BPD_transp_1_N"/>
</dbReference>
<sequence length="329" mass="35316">MLPLIVKRIGYALIVIAGIVFVVSAMTRLVPGDPVDIMAAGNPGMTEADKARLRGQLGLDRPMVEQYLAYLGGALQGDLGLSLRQRVPAAQLILERLPATAELTFWAMLLSLLAAIPIGVATALRRDGPVDYAGTVVAVLGVSTPSFLLGILLILLFSVQLGWLPASGYKGSLVAAVPTALLDGRFDLLWQKARYFLLPSISLAFGLMAVNARLTRSAMIEALRQDYVQFARAKGLPPRAVTLRHALRNAIIPVVTMIGLQLGALLSGAIVIETVFAWPGIGRLSVQAITTRDYPLVQATVLIAAVLFVALNLIVDILYRVIDPRMRHG</sequence>
<gene>
    <name evidence="9" type="ORF">E9232_006736</name>
</gene>
<dbReference type="SUPFAM" id="SSF161098">
    <property type="entry name" value="MetI-like"/>
    <property type="match status" value="1"/>
</dbReference>
<feature type="transmembrane region" description="Helical" evidence="7">
    <location>
        <begin position="136"/>
        <end position="163"/>
    </location>
</feature>
<evidence type="ECO:0000256" key="1">
    <source>
        <dbReference type="ARBA" id="ARBA00004651"/>
    </source>
</evidence>
<name>A0ABU1JZY1_9PROT</name>
<keyword evidence="6 7" id="KW-0472">Membrane</keyword>
<protein>
    <submittedName>
        <fullName evidence="9">Peptide/nickel transport system permease protein</fullName>
    </submittedName>
</protein>
<dbReference type="Pfam" id="PF00528">
    <property type="entry name" value="BPD_transp_1"/>
    <property type="match status" value="1"/>
</dbReference>
<accession>A0ABU1JZY1</accession>
<evidence type="ECO:0000256" key="2">
    <source>
        <dbReference type="ARBA" id="ARBA00022448"/>
    </source>
</evidence>
<keyword evidence="4 7" id="KW-0812">Transmembrane</keyword>
<feature type="transmembrane region" description="Helical" evidence="7">
    <location>
        <begin position="296"/>
        <end position="319"/>
    </location>
</feature>
<organism evidence="9 10">
    <name type="scientific">Inquilinus ginsengisoli</name>
    <dbReference type="NCBI Taxonomy" id="363840"/>
    <lineage>
        <taxon>Bacteria</taxon>
        <taxon>Pseudomonadati</taxon>
        <taxon>Pseudomonadota</taxon>
        <taxon>Alphaproteobacteria</taxon>
        <taxon>Rhodospirillales</taxon>
        <taxon>Rhodospirillaceae</taxon>
        <taxon>Inquilinus</taxon>
    </lineage>
</organism>
<dbReference type="PROSITE" id="PS50928">
    <property type="entry name" value="ABC_TM1"/>
    <property type="match status" value="1"/>
</dbReference>
<dbReference type="PANTHER" id="PTHR43163:SF6">
    <property type="entry name" value="DIPEPTIDE TRANSPORT SYSTEM PERMEASE PROTEIN DPPB-RELATED"/>
    <property type="match status" value="1"/>
</dbReference>